<evidence type="ECO:0000259" key="2">
    <source>
        <dbReference type="Pfam" id="PF20058"/>
    </source>
</evidence>
<comment type="caution">
    <text evidence="3">The sequence shown here is derived from an EMBL/GenBank/DDBJ whole genome shotgun (WGS) entry which is preliminary data.</text>
</comment>
<gene>
    <name evidence="3" type="ORF">B7R21_14895</name>
</gene>
<feature type="compositionally biased region" description="Low complexity" evidence="1">
    <location>
        <begin position="106"/>
        <end position="118"/>
    </location>
</feature>
<feature type="region of interest" description="Disordered" evidence="1">
    <location>
        <begin position="101"/>
        <end position="127"/>
    </location>
</feature>
<dbReference type="InterPro" id="IPR045598">
    <property type="entry name" value="DUF6457"/>
</dbReference>
<protein>
    <recommendedName>
        <fullName evidence="2">DUF6457 domain-containing protein</fullName>
    </recommendedName>
</protein>
<dbReference type="Proteomes" id="UP000256709">
    <property type="component" value="Unassembled WGS sequence"/>
</dbReference>
<organism evidence="3 4">
    <name type="scientific">Subtercola boreus</name>
    <dbReference type="NCBI Taxonomy" id="120213"/>
    <lineage>
        <taxon>Bacteria</taxon>
        <taxon>Bacillati</taxon>
        <taxon>Actinomycetota</taxon>
        <taxon>Actinomycetes</taxon>
        <taxon>Micrococcales</taxon>
        <taxon>Microbacteriaceae</taxon>
        <taxon>Subtercola</taxon>
    </lineage>
</organism>
<dbReference type="RefSeq" id="WP_116284019.1">
    <property type="nucleotide sequence ID" value="NZ_NBXA01000026.1"/>
</dbReference>
<feature type="domain" description="DUF6457" evidence="2">
    <location>
        <begin position="9"/>
        <end position="96"/>
    </location>
</feature>
<proteinExistence type="predicted"/>
<sequence>MTRTDDDAQRETLEEWTADLRDALRLAGLDVPLAVDVAAILSLAGDAAHAVLRPAAPLTTFVVGFAAGRAAGGGADPAAAVAEALAATRILLAERQAFEADASDGAAEPAAEPAAPAAPAAPPVPES</sequence>
<dbReference type="Pfam" id="PF20058">
    <property type="entry name" value="DUF6457"/>
    <property type="match status" value="1"/>
</dbReference>
<accession>A0A3E0VCU8</accession>
<dbReference type="AlphaFoldDB" id="A0A3E0VCU8"/>
<evidence type="ECO:0000256" key="1">
    <source>
        <dbReference type="SAM" id="MobiDB-lite"/>
    </source>
</evidence>
<reference evidence="3 4" key="1">
    <citation type="submission" date="2017-04" db="EMBL/GenBank/DDBJ databases">
        <title>Comparative genome analysis of Subtercola boreus.</title>
        <authorList>
            <person name="Cho Y.-J."/>
            <person name="Cho A."/>
            <person name="Kim O.-S."/>
            <person name="Lee J.-I."/>
        </authorList>
    </citation>
    <scope>NUCLEOTIDE SEQUENCE [LARGE SCALE GENOMIC DNA]</scope>
    <source>
        <strain evidence="3 4">P27444</strain>
    </source>
</reference>
<name>A0A3E0VCU8_9MICO</name>
<dbReference type="OrthoDB" id="4735656at2"/>
<evidence type="ECO:0000313" key="4">
    <source>
        <dbReference type="Proteomes" id="UP000256709"/>
    </source>
</evidence>
<evidence type="ECO:0000313" key="3">
    <source>
        <dbReference type="EMBL" id="RFA07479.1"/>
    </source>
</evidence>
<dbReference type="EMBL" id="NBXA01000026">
    <property type="protein sequence ID" value="RFA07479.1"/>
    <property type="molecule type" value="Genomic_DNA"/>
</dbReference>